<evidence type="ECO:0000313" key="2">
    <source>
        <dbReference type="Proteomes" id="UP000231742"/>
    </source>
</evidence>
<keyword evidence="2" id="KW-1185">Reference proteome</keyword>
<dbReference type="EMBL" id="PGFH01000001">
    <property type="protein sequence ID" value="PJJ81175.1"/>
    <property type="molecule type" value="Genomic_DNA"/>
</dbReference>
<name>A0A2M9D641_9MICO</name>
<gene>
    <name evidence="1" type="ORF">CLV85_0346</name>
</gene>
<accession>A0A2M9D641</accession>
<evidence type="ECO:0000313" key="1">
    <source>
        <dbReference type="EMBL" id="PJJ81175.1"/>
    </source>
</evidence>
<proteinExistence type="predicted"/>
<evidence type="ECO:0008006" key="3">
    <source>
        <dbReference type="Google" id="ProtNLM"/>
    </source>
</evidence>
<dbReference type="Proteomes" id="UP000231742">
    <property type="component" value="Unassembled WGS sequence"/>
</dbReference>
<protein>
    <recommendedName>
        <fullName evidence="3">HEPN domain-containing protein</fullName>
    </recommendedName>
</protein>
<comment type="caution">
    <text evidence="1">The sequence shown here is derived from an EMBL/GenBank/DDBJ whole genome shotgun (WGS) entry which is preliminary data.</text>
</comment>
<sequence length="132" mass="13669">MNATDVAQRAGAARAYVQIAEESFLLALTSSGPSADAQASAANSVLAGIAASDAICGKALGQRAAGQDHAVAPRMLADVVPDGSRIGRKLGRLLSDKTQAQYGNYCTTAKAESMLKLARDLIESMSSVHHIR</sequence>
<reference evidence="1 2" key="1">
    <citation type="submission" date="2017-11" db="EMBL/GenBank/DDBJ databases">
        <title>Genomic Encyclopedia of Archaeal and Bacterial Type Strains, Phase II (KMG-II): From Individual Species to Whole Genera.</title>
        <authorList>
            <person name="Goeker M."/>
        </authorList>
    </citation>
    <scope>NUCLEOTIDE SEQUENCE [LARGE SCALE GENOMIC DNA]</scope>
    <source>
        <strain evidence="1 2">DSM 16400</strain>
    </source>
</reference>
<dbReference type="AlphaFoldDB" id="A0A2M9D641"/>
<organism evidence="1 2">
    <name type="scientific">Salinibacterium amurskyense</name>
    <dbReference type="NCBI Taxonomy" id="205941"/>
    <lineage>
        <taxon>Bacteria</taxon>
        <taxon>Bacillati</taxon>
        <taxon>Actinomycetota</taxon>
        <taxon>Actinomycetes</taxon>
        <taxon>Micrococcales</taxon>
        <taxon>Microbacteriaceae</taxon>
        <taxon>Salinibacterium</taxon>
    </lineage>
</organism>